<evidence type="ECO:0000313" key="3">
    <source>
        <dbReference type="EMBL" id="VFQ99419.1"/>
    </source>
</evidence>
<keyword evidence="1" id="KW-0812">Transmembrane</keyword>
<dbReference type="EMBL" id="OOIL02006662">
    <property type="protein sequence ID" value="VFQ99419.1"/>
    <property type="molecule type" value="Genomic_DNA"/>
</dbReference>
<dbReference type="PANTHER" id="PTHR46248">
    <property type="entry name" value="EXPRESSED PROTEIN"/>
    <property type="match status" value="1"/>
</dbReference>
<feature type="transmembrane region" description="Helical" evidence="1">
    <location>
        <begin position="7"/>
        <end position="29"/>
    </location>
</feature>
<reference evidence="3 4" key="1">
    <citation type="submission" date="2018-04" db="EMBL/GenBank/DDBJ databases">
        <authorList>
            <person name="Vogel A."/>
        </authorList>
    </citation>
    <scope>NUCLEOTIDE SEQUENCE [LARGE SCALE GENOMIC DNA]</scope>
</reference>
<dbReference type="AlphaFoldDB" id="A0A484NER1"/>
<keyword evidence="1" id="KW-0472">Membrane</keyword>
<feature type="domain" description="DUF547" evidence="2">
    <location>
        <begin position="6"/>
        <end position="99"/>
    </location>
</feature>
<evidence type="ECO:0000259" key="2">
    <source>
        <dbReference type="Pfam" id="PF04784"/>
    </source>
</evidence>
<name>A0A484NER1_9ASTE</name>
<accession>A0A484NER1</accession>
<evidence type="ECO:0000313" key="4">
    <source>
        <dbReference type="Proteomes" id="UP000595140"/>
    </source>
</evidence>
<evidence type="ECO:0000256" key="1">
    <source>
        <dbReference type="SAM" id="Phobius"/>
    </source>
</evidence>
<keyword evidence="4" id="KW-1185">Reference proteome</keyword>
<gene>
    <name evidence="3" type="ORF">CCAM_LOCUS41195</name>
</gene>
<organism evidence="3 4">
    <name type="scientific">Cuscuta campestris</name>
    <dbReference type="NCBI Taxonomy" id="132261"/>
    <lineage>
        <taxon>Eukaryota</taxon>
        <taxon>Viridiplantae</taxon>
        <taxon>Streptophyta</taxon>
        <taxon>Embryophyta</taxon>
        <taxon>Tracheophyta</taxon>
        <taxon>Spermatophyta</taxon>
        <taxon>Magnoliopsida</taxon>
        <taxon>eudicotyledons</taxon>
        <taxon>Gunneridae</taxon>
        <taxon>Pentapetalae</taxon>
        <taxon>asterids</taxon>
        <taxon>lamiids</taxon>
        <taxon>Solanales</taxon>
        <taxon>Convolvulaceae</taxon>
        <taxon>Cuscuteae</taxon>
        <taxon>Cuscuta</taxon>
        <taxon>Cuscuta subgen. Grammica</taxon>
        <taxon>Cuscuta sect. Cleistogrammica</taxon>
    </lineage>
</organism>
<dbReference type="InterPro" id="IPR006869">
    <property type="entry name" value="DUF547"/>
</dbReference>
<proteinExistence type="predicted"/>
<protein>
    <recommendedName>
        <fullName evidence="2">DUF547 domain-containing protein</fullName>
    </recommendedName>
</protein>
<keyword evidence="1" id="KW-1133">Transmembrane helix</keyword>
<dbReference type="Proteomes" id="UP000595140">
    <property type="component" value="Unassembled WGS sequence"/>
</dbReference>
<dbReference type="OrthoDB" id="418495at2759"/>
<dbReference type="PANTHER" id="PTHR46248:SF4">
    <property type="entry name" value="OS01G0147800 PROTEIN"/>
    <property type="match status" value="1"/>
</dbReference>
<sequence length="180" mass="20969">MFRTHKWLFLLFMVKAAINVGGIMLNALAIEHFILRHPTDIEYDLRDEKEIMLRNAYGVGYPEPNINFALCRGSWSSPALRIYTHDVVNELERAKVEYLEASVGVSSKKKIMVPKLMWWHMKDFADDMESLIEWIYSQLPHSCTLKGLIMECLEGEKKSPLAKMIDIQPYVSDFRYLLPL</sequence>
<dbReference type="Pfam" id="PF04784">
    <property type="entry name" value="DUF547"/>
    <property type="match status" value="1"/>
</dbReference>